<protein>
    <recommendedName>
        <fullName evidence="3">Protein kinase domain-containing protein</fullName>
    </recommendedName>
</protein>
<dbReference type="EMBL" id="JARKIB010000004">
    <property type="protein sequence ID" value="KAJ7780896.1"/>
    <property type="molecule type" value="Genomic_DNA"/>
</dbReference>
<comment type="caution">
    <text evidence="1">The sequence shown here is derived from an EMBL/GenBank/DDBJ whole genome shotgun (WGS) entry which is preliminary data.</text>
</comment>
<proteinExistence type="predicted"/>
<keyword evidence="2" id="KW-1185">Reference proteome</keyword>
<evidence type="ECO:0000313" key="2">
    <source>
        <dbReference type="Proteomes" id="UP001215598"/>
    </source>
</evidence>
<evidence type="ECO:0000313" key="1">
    <source>
        <dbReference type="EMBL" id="KAJ7780896.1"/>
    </source>
</evidence>
<dbReference type="InterPro" id="IPR011009">
    <property type="entry name" value="Kinase-like_dom_sf"/>
</dbReference>
<reference evidence="1" key="1">
    <citation type="submission" date="2023-03" db="EMBL/GenBank/DDBJ databases">
        <title>Massive genome expansion in bonnet fungi (Mycena s.s.) driven by repeated elements and novel gene families across ecological guilds.</title>
        <authorList>
            <consortium name="Lawrence Berkeley National Laboratory"/>
            <person name="Harder C.B."/>
            <person name="Miyauchi S."/>
            <person name="Viragh M."/>
            <person name="Kuo A."/>
            <person name="Thoen E."/>
            <person name="Andreopoulos B."/>
            <person name="Lu D."/>
            <person name="Skrede I."/>
            <person name="Drula E."/>
            <person name="Henrissat B."/>
            <person name="Morin E."/>
            <person name="Kohler A."/>
            <person name="Barry K."/>
            <person name="LaButti K."/>
            <person name="Morin E."/>
            <person name="Salamov A."/>
            <person name="Lipzen A."/>
            <person name="Mereny Z."/>
            <person name="Hegedus B."/>
            <person name="Baldrian P."/>
            <person name="Stursova M."/>
            <person name="Weitz H."/>
            <person name="Taylor A."/>
            <person name="Grigoriev I.V."/>
            <person name="Nagy L.G."/>
            <person name="Martin F."/>
            <person name="Kauserud H."/>
        </authorList>
    </citation>
    <scope>NUCLEOTIDE SEQUENCE</scope>
    <source>
        <strain evidence="1">CBHHK182m</strain>
    </source>
</reference>
<dbReference type="AlphaFoldDB" id="A0AAD7K9A1"/>
<sequence length="527" mass="59140">MNKSTLYEHIRNVSRSQPFGPAVAPTGDILGFEECTGTTQAAWMNLPVVEAIHVLDRLLFSVEIAEQYTSSSEETKTHKELGVVRLQAIHRDGDWIEDLLEHHARNYTAGQFNHSRFFKLIGGRSTLRKEHNEAIVDQSSLAEADIASIVCQTFPGIGAEIISAEAPTTRVVCGWVRPVYVFLAIARMGTHERLFLRREHQSLLVMVAHAHDLDKAVDIKLENIENSGTRGIYTQAYTATQSTSENCKIVLMGHPMLYRFGYARGTSLYVSGWRSVEPARIQAILSLHAPFVSKITQGHLVYETVALSRFTTDEMDLFLNHRHNLRINIPPVTDIVVGMVRSFAPSFMSRLLFGEHILLEDETHYGEVVWTDGKHKSLDFTRLFKPTFVWGNNETVAKVVEDDEYDMWKPIEGISGIPPVTGEIRITSHPNRGRRLLLTAHVGEPVGEAGLDPEDPANYPTLSALSRILFKLRSIGIHHHDVHGHNVLRNGDDVFVVDFGRAVWAKDCLEPEDCPDTQFLIEATRAG</sequence>
<evidence type="ECO:0008006" key="3">
    <source>
        <dbReference type="Google" id="ProtNLM"/>
    </source>
</evidence>
<dbReference type="SUPFAM" id="SSF56112">
    <property type="entry name" value="Protein kinase-like (PK-like)"/>
    <property type="match status" value="1"/>
</dbReference>
<dbReference type="Proteomes" id="UP001215598">
    <property type="component" value="Unassembled WGS sequence"/>
</dbReference>
<gene>
    <name evidence="1" type="ORF">B0H16DRAFT_1877730</name>
</gene>
<name>A0AAD7K9A1_9AGAR</name>
<accession>A0AAD7K9A1</accession>
<organism evidence="1 2">
    <name type="scientific">Mycena metata</name>
    <dbReference type="NCBI Taxonomy" id="1033252"/>
    <lineage>
        <taxon>Eukaryota</taxon>
        <taxon>Fungi</taxon>
        <taxon>Dikarya</taxon>
        <taxon>Basidiomycota</taxon>
        <taxon>Agaricomycotina</taxon>
        <taxon>Agaricomycetes</taxon>
        <taxon>Agaricomycetidae</taxon>
        <taxon>Agaricales</taxon>
        <taxon>Marasmiineae</taxon>
        <taxon>Mycenaceae</taxon>
        <taxon>Mycena</taxon>
    </lineage>
</organism>